<protein>
    <submittedName>
        <fullName evidence="1">Uncharacterized protein</fullName>
    </submittedName>
</protein>
<organism evidence="1">
    <name type="scientific">marine sediment metagenome</name>
    <dbReference type="NCBI Taxonomy" id="412755"/>
    <lineage>
        <taxon>unclassified sequences</taxon>
        <taxon>metagenomes</taxon>
        <taxon>ecological metagenomes</taxon>
    </lineage>
</organism>
<gene>
    <name evidence="1" type="ORF">S03H2_02837</name>
</gene>
<comment type="caution">
    <text evidence="1">The sequence shown here is derived from an EMBL/GenBank/DDBJ whole genome shotgun (WGS) entry which is preliminary data.</text>
</comment>
<evidence type="ECO:0000313" key="1">
    <source>
        <dbReference type="EMBL" id="GAH27683.1"/>
    </source>
</evidence>
<accession>X1G3S8</accession>
<reference evidence="1" key="1">
    <citation type="journal article" date="2014" name="Front. Microbiol.">
        <title>High frequency of phylogenetically diverse reductive dehalogenase-homologous genes in deep subseafloor sedimentary metagenomes.</title>
        <authorList>
            <person name="Kawai M."/>
            <person name="Futagami T."/>
            <person name="Toyoda A."/>
            <person name="Takaki Y."/>
            <person name="Nishi S."/>
            <person name="Hori S."/>
            <person name="Arai W."/>
            <person name="Tsubouchi T."/>
            <person name="Morono Y."/>
            <person name="Uchiyama I."/>
            <person name="Ito T."/>
            <person name="Fujiyama A."/>
            <person name="Inagaki F."/>
            <person name="Takami H."/>
        </authorList>
    </citation>
    <scope>NUCLEOTIDE SEQUENCE</scope>
    <source>
        <strain evidence="1">Expedition CK06-06</strain>
    </source>
</reference>
<proteinExistence type="predicted"/>
<dbReference type="EMBL" id="BARU01000989">
    <property type="protein sequence ID" value="GAH27683.1"/>
    <property type="molecule type" value="Genomic_DNA"/>
</dbReference>
<dbReference type="AlphaFoldDB" id="X1G3S8"/>
<name>X1G3S8_9ZZZZ</name>
<sequence>MPKKEDYKLVNYSDPLEEHNLKATNTEDAALEALDMLGYGICSKGLKVKEWVKLLKKVKKQKAGDKE</sequence>